<dbReference type="PROSITE" id="PS00622">
    <property type="entry name" value="HTH_LUXR_1"/>
    <property type="match status" value="1"/>
</dbReference>
<dbReference type="GO" id="GO:0006355">
    <property type="term" value="P:regulation of DNA-templated transcription"/>
    <property type="evidence" value="ECO:0007669"/>
    <property type="project" value="InterPro"/>
</dbReference>
<dbReference type="Gene3D" id="1.10.10.10">
    <property type="entry name" value="Winged helix-like DNA-binding domain superfamily/Winged helix DNA-binding domain"/>
    <property type="match status" value="1"/>
</dbReference>
<name>A0A1X0IZ20_MYCRH</name>
<feature type="region of interest" description="Disordered" evidence="4">
    <location>
        <begin position="738"/>
        <end position="770"/>
    </location>
</feature>
<dbReference type="SUPFAM" id="SSF52540">
    <property type="entry name" value="P-loop containing nucleoside triphosphate hydrolases"/>
    <property type="match status" value="1"/>
</dbReference>
<dbReference type="GO" id="GO:0003677">
    <property type="term" value="F:DNA binding"/>
    <property type="evidence" value="ECO:0007669"/>
    <property type="project" value="UniProtKB-KW"/>
</dbReference>
<gene>
    <name evidence="6" type="ORF">BST42_07345</name>
</gene>
<reference evidence="6 7" key="1">
    <citation type="submission" date="2016-12" db="EMBL/GenBank/DDBJ databases">
        <title>The new phylogeny of genus Mycobacterium.</title>
        <authorList>
            <person name="Tortoli E."/>
            <person name="Trovato A."/>
            <person name="Cirillo D.M."/>
        </authorList>
    </citation>
    <scope>NUCLEOTIDE SEQUENCE [LARGE SCALE GENOMIC DNA]</scope>
    <source>
        <strain evidence="6 7">DSM 44223</strain>
    </source>
</reference>
<comment type="caution">
    <text evidence="6">The sequence shown here is derived from an EMBL/GenBank/DDBJ whole genome shotgun (WGS) entry which is preliminary data.</text>
</comment>
<evidence type="ECO:0000256" key="1">
    <source>
        <dbReference type="ARBA" id="ARBA00023015"/>
    </source>
</evidence>
<dbReference type="InterPro" id="IPR027417">
    <property type="entry name" value="P-loop_NTPase"/>
</dbReference>
<keyword evidence="1" id="KW-0805">Transcription regulation</keyword>
<dbReference type="CDD" id="cd06170">
    <property type="entry name" value="LuxR_C_like"/>
    <property type="match status" value="1"/>
</dbReference>
<accession>A0A1X0IZ20</accession>
<feature type="domain" description="HTH luxR-type" evidence="5">
    <location>
        <begin position="761"/>
        <end position="826"/>
    </location>
</feature>
<dbReference type="PROSITE" id="PS50043">
    <property type="entry name" value="HTH_LUXR_2"/>
    <property type="match status" value="1"/>
</dbReference>
<dbReference type="PRINTS" id="PR00038">
    <property type="entry name" value="HTHLUXR"/>
</dbReference>
<evidence type="ECO:0000256" key="3">
    <source>
        <dbReference type="ARBA" id="ARBA00023163"/>
    </source>
</evidence>
<dbReference type="InterPro" id="IPR016032">
    <property type="entry name" value="Sig_transdc_resp-reg_C-effctor"/>
</dbReference>
<keyword evidence="7" id="KW-1185">Reference proteome</keyword>
<dbReference type="InterPro" id="IPR036388">
    <property type="entry name" value="WH-like_DNA-bd_sf"/>
</dbReference>
<dbReference type="SUPFAM" id="SSF46894">
    <property type="entry name" value="C-terminal effector domain of the bipartite response regulators"/>
    <property type="match status" value="1"/>
</dbReference>
<keyword evidence="2" id="KW-0238">DNA-binding</keyword>
<proteinExistence type="predicted"/>
<dbReference type="Pfam" id="PF00196">
    <property type="entry name" value="GerE"/>
    <property type="match status" value="1"/>
</dbReference>
<protein>
    <submittedName>
        <fullName evidence="6">Helix-turn-helix transcriptional regulator</fullName>
    </submittedName>
</protein>
<dbReference type="PANTHER" id="PTHR44688:SF16">
    <property type="entry name" value="DNA-BINDING TRANSCRIPTIONAL ACTIVATOR DEVR_DOSR"/>
    <property type="match status" value="1"/>
</dbReference>
<evidence type="ECO:0000256" key="4">
    <source>
        <dbReference type="SAM" id="MobiDB-lite"/>
    </source>
</evidence>
<dbReference type="AlphaFoldDB" id="A0A1X0IZ20"/>
<dbReference type="InterPro" id="IPR000792">
    <property type="entry name" value="Tscrpt_reg_LuxR_C"/>
</dbReference>
<keyword evidence="3" id="KW-0804">Transcription</keyword>
<feature type="compositionally biased region" description="Low complexity" evidence="4">
    <location>
        <begin position="754"/>
        <end position="767"/>
    </location>
</feature>
<organism evidence="6 7">
    <name type="scientific">Mycolicibacterium rhodesiae</name>
    <name type="common">Mycobacterium rhodesiae</name>
    <dbReference type="NCBI Taxonomy" id="36814"/>
    <lineage>
        <taxon>Bacteria</taxon>
        <taxon>Bacillati</taxon>
        <taxon>Actinomycetota</taxon>
        <taxon>Actinomycetes</taxon>
        <taxon>Mycobacteriales</taxon>
        <taxon>Mycobacteriaceae</taxon>
        <taxon>Mycolicibacterium</taxon>
    </lineage>
</organism>
<dbReference type="Proteomes" id="UP000192534">
    <property type="component" value="Unassembled WGS sequence"/>
</dbReference>
<evidence type="ECO:0000313" key="6">
    <source>
        <dbReference type="EMBL" id="ORB54627.1"/>
    </source>
</evidence>
<evidence type="ECO:0000313" key="7">
    <source>
        <dbReference type="Proteomes" id="UP000192534"/>
    </source>
</evidence>
<evidence type="ECO:0000256" key="2">
    <source>
        <dbReference type="ARBA" id="ARBA00023125"/>
    </source>
</evidence>
<sequence>MTPVPDSVPAQHLPPGAGNAISALGSEPVKMLVTGGVGTGKSTLLVAVRDALRGAGSAVVTHAPADGDRADAAVVVDDAHLLPAAELQRLTELVADPSSTVVVATQPRDHDEALQALMTAIERERSRIALGPMTSAMLSRRMTDPSGHPPRTELVTSILVATAGIPFLVDAALASARPYSAASIRQAALIALNDRLRRLSEPDLDALLIASLSRDLGAADLAATLQVPSDEARMLIDRARATGLVEPAHSPHFLRGVHRAVAQILGNARHHDVETALLRSQIAMSTLSPDLALRLAEHGVRDEQLAEVLRRQVATGRADPALLRAAVDAGAVELRAQLADALALAGESSGAASEADSLLASEDPAERAAAVRVAASVAMLNGNAAQASELFGWLGPYPDAAVGAAAAIVLTATGDAAAAERALAVPSAGPPTAASRAARTLAEGLLATLQGPYSTAVTKLGAAMAAEYSAAQVLPDSPAALVTLAALHGGDPVRARSVIARAVRADRDADEPLYGHRHRLLLGWTKMQDGQFAASAADIAGLDGTHRRDALWTAALRTALARRGGDAGALQKHWYAAMEVLVEYSIDLFSLLPLGELWVASARIGQQDRLTPALEQAFGLLESLGSPPTWSVPLRWAGVHAGILASDPAAVAPHGQALTASAAHSPFAKALAVAGRTWLRVLAGQVDGEEVGAAARGLAQFGLTADATRLAGQAALQTSDPKVSGLMLQVARDLKLSAGDSAGDDGGQPLVPEAAGPAAGARQASSPLSDREREVAELLLLGMPYRDIGAQLFISAKTVEHHVARIRRRLGAESRSEMLSMLRAILSPQA</sequence>
<dbReference type="EMBL" id="MVIH01000003">
    <property type="protein sequence ID" value="ORB54627.1"/>
    <property type="molecule type" value="Genomic_DNA"/>
</dbReference>
<dbReference type="PANTHER" id="PTHR44688">
    <property type="entry name" value="DNA-BINDING TRANSCRIPTIONAL ACTIVATOR DEVR_DOSR"/>
    <property type="match status" value="1"/>
</dbReference>
<dbReference type="NCBIfam" id="NF038181">
    <property type="entry name" value="reg_ATPase_IniR"/>
    <property type="match status" value="1"/>
</dbReference>
<dbReference type="SMART" id="SM00421">
    <property type="entry name" value="HTH_LUXR"/>
    <property type="match status" value="1"/>
</dbReference>
<evidence type="ECO:0000259" key="5">
    <source>
        <dbReference type="PROSITE" id="PS50043"/>
    </source>
</evidence>